<name>A0ACC1XNY3_MELAZ</name>
<accession>A0ACC1XNY3</accession>
<comment type="caution">
    <text evidence="1">The sequence shown here is derived from an EMBL/GenBank/DDBJ whole genome shotgun (WGS) entry which is preliminary data.</text>
</comment>
<proteinExistence type="predicted"/>
<dbReference type="Proteomes" id="UP001164539">
    <property type="component" value="Chromosome 8"/>
</dbReference>
<reference evidence="1 2" key="1">
    <citation type="journal article" date="2023" name="Science">
        <title>Complex scaffold remodeling in plant triterpene biosynthesis.</title>
        <authorList>
            <person name="De La Pena R."/>
            <person name="Hodgson H."/>
            <person name="Liu J.C."/>
            <person name="Stephenson M.J."/>
            <person name="Martin A.C."/>
            <person name="Owen C."/>
            <person name="Harkess A."/>
            <person name="Leebens-Mack J."/>
            <person name="Jimenez L.E."/>
            <person name="Osbourn A."/>
            <person name="Sattely E.S."/>
        </authorList>
    </citation>
    <scope>NUCLEOTIDE SEQUENCE [LARGE SCALE GENOMIC DNA]</scope>
    <source>
        <strain evidence="2">cv. JPN11</strain>
        <tissue evidence="1">Leaf</tissue>
    </source>
</reference>
<evidence type="ECO:0000313" key="2">
    <source>
        <dbReference type="Proteomes" id="UP001164539"/>
    </source>
</evidence>
<evidence type="ECO:0000313" key="1">
    <source>
        <dbReference type="EMBL" id="KAJ4713043.1"/>
    </source>
</evidence>
<protein>
    <submittedName>
        <fullName evidence="1">Zinc knuckle CX2CX4HX4C</fullName>
    </submittedName>
</protein>
<sequence>MDAEEITKLCKSLSLMMEDGDVAIIERSLAEIGERQVRNCLVGKVLANKIVNKDAFRAVLQQFHNVPISCMNKEIGLFLGAQIGNVEDIDRGINGDCLGRFLHLRINIDITKPLKRCLRVQLRDNVEVVTLLIQYERLPEFCYKYSKIGHIYRECLVFDSGRLQSNTRQQLIYGLWLRASIPTAKG</sequence>
<dbReference type="EMBL" id="CM051401">
    <property type="protein sequence ID" value="KAJ4713043.1"/>
    <property type="molecule type" value="Genomic_DNA"/>
</dbReference>
<keyword evidence="2" id="KW-1185">Reference proteome</keyword>
<gene>
    <name evidence="1" type="ORF">OWV82_015192</name>
</gene>
<organism evidence="1 2">
    <name type="scientific">Melia azedarach</name>
    <name type="common">Chinaberry tree</name>
    <dbReference type="NCBI Taxonomy" id="155640"/>
    <lineage>
        <taxon>Eukaryota</taxon>
        <taxon>Viridiplantae</taxon>
        <taxon>Streptophyta</taxon>
        <taxon>Embryophyta</taxon>
        <taxon>Tracheophyta</taxon>
        <taxon>Spermatophyta</taxon>
        <taxon>Magnoliopsida</taxon>
        <taxon>eudicotyledons</taxon>
        <taxon>Gunneridae</taxon>
        <taxon>Pentapetalae</taxon>
        <taxon>rosids</taxon>
        <taxon>malvids</taxon>
        <taxon>Sapindales</taxon>
        <taxon>Meliaceae</taxon>
        <taxon>Melia</taxon>
    </lineage>
</organism>